<protein>
    <submittedName>
        <fullName evidence="1">7243_t:CDS:1</fullName>
    </submittedName>
</protein>
<evidence type="ECO:0000313" key="1">
    <source>
        <dbReference type="EMBL" id="CAG8482224.1"/>
    </source>
</evidence>
<name>A0ACA9KMB2_9GLOM</name>
<accession>A0ACA9KMB2</accession>
<sequence>MSEETIIENEIFDYGLIINKCGIHFAKNSAIEPRETFLLSDDIDPLAIDSKYYGWISATDENLTYKIKNETFQKLPVYLAILCPEAEMVFENENIKPSEKFEISVKEALNHYNPYHKLIEIFENYGYFFPKRIVFGYKLYRMCHLIMKNDLPKQNTKWINFNNSIEYNKILNEWESLIKSGSDFDTSYLASIDGNYILINNIKEWMSLLKSDPDSSRIINWKELYPLYKILNEHQQTEIEFILGIDDQTEKFGIKERVLITGVIPVKDSIHEYRVKFLNRLSSSNYKMFGKLVSQNGEVINLASIKFQSTNIFGFSVIIENYDITSKNINFQIAWMLIGLPSEIGFYSLDTRNIPIMALNSYQFTCIKKNSIITLKVPENLPENSIMCTNFIYPTTDYKTKFTASIRNYHNDQIKIEISVNEEKKNGHHNNGIENEKSPDINGYEESDSDNDEGELSEEIYNQVSKYLLQWCIIFFSEDQMKKAPFLNKIGEQIHTSKKVDISVCQPIHTPGTAQMDPVKKIYVIPEEDIDAMLADIDDYDSAKFTLFPEILQEIFEILREIFDITYKAGHNKFISFMLAYRIYVVSQALKKSTKDIKNKHLENCVRIIKICREFVNNISKSIPFMKLIAAHKIETEYDEITTEFDSAVKDLGLVTCLRTNENINYDKELFDTEIKTSKHTLEEVMKQTNKQNFSAIEEKLKTIQIATLDENSLEASKFLHTSDIPRNQIVDLENEKEVKRGNGHVVKKLYRYISQPVAQKEIAYPVTKPTDSADYERKIEKIKKQVSILTELKECPNIITFYGTMLHDDKLYVISEWAEIGDLNTYLKEYPDLSWEFKLKIARDIANGLAFCHFCDILHHDIRSHNILLMENKTAKICNFSSSRRVKDYTTPMKNIILIYRWLSPEKLEDYTSTPYSKQCDIYSFSIVLWELASQKMPFADVTSVTDLIEKVSKNKERPQLIEGTPPEYEEIMKLGWSPHPIKRPTADMIYSKLKDLVAITIN</sequence>
<evidence type="ECO:0000313" key="2">
    <source>
        <dbReference type="Proteomes" id="UP000789702"/>
    </source>
</evidence>
<reference evidence="1" key="1">
    <citation type="submission" date="2021-06" db="EMBL/GenBank/DDBJ databases">
        <authorList>
            <person name="Kallberg Y."/>
            <person name="Tangrot J."/>
            <person name="Rosling A."/>
        </authorList>
    </citation>
    <scope>NUCLEOTIDE SEQUENCE</scope>
    <source>
        <strain evidence="1">IL203A</strain>
    </source>
</reference>
<keyword evidence="2" id="KW-1185">Reference proteome</keyword>
<comment type="caution">
    <text evidence="1">The sequence shown here is derived from an EMBL/GenBank/DDBJ whole genome shotgun (WGS) entry which is preliminary data.</text>
</comment>
<proteinExistence type="predicted"/>
<dbReference type="EMBL" id="CAJVPU010001494">
    <property type="protein sequence ID" value="CAG8482224.1"/>
    <property type="molecule type" value="Genomic_DNA"/>
</dbReference>
<organism evidence="1 2">
    <name type="scientific">Dentiscutata heterogama</name>
    <dbReference type="NCBI Taxonomy" id="1316150"/>
    <lineage>
        <taxon>Eukaryota</taxon>
        <taxon>Fungi</taxon>
        <taxon>Fungi incertae sedis</taxon>
        <taxon>Mucoromycota</taxon>
        <taxon>Glomeromycotina</taxon>
        <taxon>Glomeromycetes</taxon>
        <taxon>Diversisporales</taxon>
        <taxon>Gigasporaceae</taxon>
        <taxon>Dentiscutata</taxon>
    </lineage>
</organism>
<dbReference type="Proteomes" id="UP000789702">
    <property type="component" value="Unassembled WGS sequence"/>
</dbReference>
<gene>
    <name evidence="1" type="ORF">DHETER_LOCUS2176</name>
</gene>